<dbReference type="Pfam" id="PF14604">
    <property type="entry name" value="SH3_9"/>
    <property type="match status" value="1"/>
</dbReference>
<feature type="domain" description="DH" evidence="12">
    <location>
        <begin position="1216"/>
        <end position="1406"/>
    </location>
</feature>
<feature type="coiled-coil region" evidence="7">
    <location>
        <begin position="621"/>
        <end position="697"/>
    </location>
</feature>
<dbReference type="PROSITE" id="PS50222">
    <property type="entry name" value="EF_HAND_2"/>
    <property type="match status" value="2"/>
</dbReference>
<dbReference type="Pfam" id="PF00621">
    <property type="entry name" value="RhoGEF"/>
    <property type="match status" value="1"/>
</dbReference>
<comment type="subcellular location">
    <subcellularLocation>
        <location evidence="1">Cytoplasm</location>
    </subcellularLocation>
</comment>
<keyword evidence="4" id="KW-0254">Endocytosis</keyword>
<dbReference type="SMART" id="SM00233">
    <property type="entry name" value="PH"/>
    <property type="match status" value="1"/>
</dbReference>
<feature type="domain" description="SH3" evidence="9">
    <location>
        <begin position="833"/>
        <end position="891"/>
    </location>
</feature>
<evidence type="ECO:0000256" key="3">
    <source>
        <dbReference type="ARBA" id="ARBA00022490"/>
    </source>
</evidence>
<dbReference type="Pfam" id="PF00168">
    <property type="entry name" value="C2"/>
    <property type="match status" value="1"/>
</dbReference>
<dbReference type="Pfam" id="PF12763">
    <property type="entry name" value="EH"/>
    <property type="match status" value="2"/>
</dbReference>
<dbReference type="Gene3D" id="2.30.30.40">
    <property type="entry name" value="SH3 Domains"/>
    <property type="match status" value="5"/>
</dbReference>
<dbReference type="CDD" id="cd11837">
    <property type="entry name" value="SH3_Intersectin_2"/>
    <property type="match status" value="1"/>
</dbReference>
<feature type="domain" description="SH3" evidence="9">
    <location>
        <begin position="1131"/>
        <end position="1192"/>
    </location>
</feature>
<organism evidence="15 16">
    <name type="scientific">Dinothrombium tinctorium</name>
    <dbReference type="NCBI Taxonomy" id="1965070"/>
    <lineage>
        <taxon>Eukaryota</taxon>
        <taxon>Metazoa</taxon>
        <taxon>Ecdysozoa</taxon>
        <taxon>Arthropoda</taxon>
        <taxon>Chelicerata</taxon>
        <taxon>Arachnida</taxon>
        <taxon>Acari</taxon>
        <taxon>Acariformes</taxon>
        <taxon>Trombidiformes</taxon>
        <taxon>Prostigmata</taxon>
        <taxon>Anystina</taxon>
        <taxon>Parasitengona</taxon>
        <taxon>Trombidioidea</taxon>
        <taxon>Trombidiidae</taxon>
        <taxon>Dinothrombium</taxon>
    </lineage>
</organism>
<evidence type="ECO:0000256" key="5">
    <source>
        <dbReference type="ARBA" id="ARBA00022837"/>
    </source>
</evidence>
<feature type="region of interest" description="Disordered" evidence="8">
    <location>
        <begin position="1014"/>
        <end position="1040"/>
    </location>
</feature>
<keyword evidence="3" id="KW-0963">Cytoplasm</keyword>
<dbReference type="PROSITE" id="PS00018">
    <property type="entry name" value="EF_HAND_1"/>
    <property type="match status" value="2"/>
</dbReference>
<dbReference type="CDD" id="cd00160">
    <property type="entry name" value="RhoGEF"/>
    <property type="match status" value="1"/>
</dbReference>
<evidence type="ECO:0000256" key="2">
    <source>
        <dbReference type="ARBA" id="ARBA00022443"/>
    </source>
</evidence>
<evidence type="ECO:0000313" key="16">
    <source>
        <dbReference type="Proteomes" id="UP000285301"/>
    </source>
</evidence>
<dbReference type="SUPFAM" id="SSF48065">
    <property type="entry name" value="DBL homology domain (DH-domain)"/>
    <property type="match status" value="1"/>
</dbReference>
<dbReference type="GO" id="GO:0005737">
    <property type="term" value="C:cytoplasm"/>
    <property type="evidence" value="ECO:0007669"/>
    <property type="project" value="UniProtKB-SubCell"/>
</dbReference>
<evidence type="ECO:0000259" key="10">
    <source>
        <dbReference type="PROSITE" id="PS50003"/>
    </source>
</evidence>
<dbReference type="Gene3D" id="1.10.238.10">
    <property type="entry name" value="EF-hand"/>
    <property type="match status" value="2"/>
</dbReference>
<feature type="domain" description="PH" evidence="10">
    <location>
        <begin position="1445"/>
        <end position="1579"/>
    </location>
</feature>
<dbReference type="InterPro" id="IPR000008">
    <property type="entry name" value="C2_dom"/>
</dbReference>
<dbReference type="PROSITE" id="PS50002">
    <property type="entry name" value="SH3"/>
    <property type="match status" value="5"/>
</dbReference>
<dbReference type="InterPro" id="IPR051480">
    <property type="entry name" value="Endocytic_GEF_Adapter"/>
</dbReference>
<dbReference type="STRING" id="1965070.A0A443RH56"/>
<dbReference type="InterPro" id="IPR002048">
    <property type="entry name" value="EF_hand_dom"/>
</dbReference>
<dbReference type="InterPro" id="IPR018247">
    <property type="entry name" value="EF_Hand_1_Ca_BS"/>
</dbReference>
<feature type="domain" description="EF-hand" evidence="14">
    <location>
        <begin position="47"/>
        <end position="82"/>
    </location>
</feature>
<accession>A0A443RH56</accession>
<dbReference type="InterPro" id="IPR000261">
    <property type="entry name" value="EH_dom"/>
</dbReference>
<dbReference type="GO" id="GO:0035025">
    <property type="term" value="P:positive regulation of Rho protein signal transduction"/>
    <property type="evidence" value="ECO:0007669"/>
    <property type="project" value="TreeGrafter"/>
</dbReference>
<dbReference type="PROSITE" id="PS50031">
    <property type="entry name" value="EH"/>
    <property type="match status" value="2"/>
</dbReference>
<dbReference type="GO" id="GO:0005085">
    <property type="term" value="F:guanyl-nucleotide exchange factor activity"/>
    <property type="evidence" value="ECO:0007669"/>
    <property type="project" value="InterPro"/>
</dbReference>
<dbReference type="PANTHER" id="PTHR46006">
    <property type="entry name" value="RHO GUANINE NUCLEOTIDE EXCHANGE FACTOR AT 64C, ISOFORM A"/>
    <property type="match status" value="1"/>
</dbReference>
<keyword evidence="5" id="KW-0106">Calcium</keyword>
<dbReference type="SUPFAM" id="SSF47473">
    <property type="entry name" value="EF-hand"/>
    <property type="match status" value="2"/>
</dbReference>
<dbReference type="InterPro" id="IPR000219">
    <property type="entry name" value="DH_dom"/>
</dbReference>
<dbReference type="EMBL" id="NCKU01000681">
    <property type="protein sequence ID" value="RWS14578.1"/>
    <property type="molecule type" value="Genomic_DNA"/>
</dbReference>
<dbReference type="InterPro" id="IPR011992">
    <property type="entry name" value="EF-hand-dom_pair"/>
</dbReference>
<dbReference type="Pfam" id="PF16652">
    <property type="entry name" value="PH_13"/>
    <property type="match status" value="1"/>
</dbReference>
<dbReference type="InterPro" id="IPR036028">
    <property type="entry name" value="SH3-like_dom_sf"/>
</dbReference>
<evidence type="ECO:0000259" key="11">
    <source>
        <dbReference type="PROSITE" id="PS50004"/>
    </source>
</evidence>
<keyword evidence="16" id="KW-1185">Reference proteome</keyword>
<dbReference type="Gene3D" id="1.20.900.10">
    <property type="entry name" value="Dbl homology (DH) domain"/>
    <property type="match status" value="1"/>
</dbReference>
<dbReference type="GO" id="GO:0006897">
    <property type="term" value="P:endocytosis"/>
    <property type="evidence" value="ECO:0007669"/>
    <property type="project" value="UniProtKB-KW"/>
</dbReference>
<keyword evidence="2 6" id="KW-0728">SH3 domain</keyword>
<dbReference type="SMART" id="SM00326">
    <property type="entry name" value="SH3"/>
    <property type="match status" value="5"/>
</dbReference>
<keyword evidence="7" id="KW-0175">Coiled coil</keyword>
<feature type="domain" description="SH3" evidence="9">
    <location>
        <begin position="717"/>
        <end position="778"/>
    </location>
</feature>
<dbReference type="Pfam" id="PF07653">
    <property type="entry name" value="SH3_2"/>
    <property type="match status" value="1"/>
</dbReference>
<evidence type="ECO:0000259" key="14">
    <source>
        <dbReference type="PROSITE" id="PS50222"/>
    </source>
</evidence>
<gene>
    <name evidence="15" type="ORF">B4U79_03221</name>
</gene>
<dbReference type="InterPro" id="IPR001849">
    <property type="entry name" value="PH_domain"/>
</dbReference>
<name>A0A443RH56_9ACAR</name>
<dbReference type="Gene3D" id="2.30.29.30">
    <property type="entry name" value="Pleckstrin-homology domain (PH domain)/Phosphotyrosine-binding domain (PTB)"/>
    <property type="match status" value="1"/>
</dbReference>
<dbReference type="SMART" id="SM00325">
    <property type="entry name" value="RhoGEF"/>
    <property type="match status" value="1"/>
</dbReference>
<feature type="domain" description="EF-hand" evidence="14">
    <location>
        <begin position="301"/>
        <end position="336"/>
    </location>
</feature>
<dbReference type="SUPFAM" id="SSF50729">
    <property type="entry name" value="PH domain-like"/>
    <property type="match status" value="1"/>
</dbReference>
<reference evidence="15 16" key="1">
    <citation type="journal article" date="2018" name="Gigascience">
        <title>Genomes of trombidid mites reveal novel predicted allergens and laterally-transferred genes associated with secondary metabolism.</title>
        <authorList>
            <person name="Dong X."/>
            <person name="Chaisiri K."/>
            <person name="Xia D."/>
            <person name="Armstrong S.D."/>
            <person name="Fang Y."/>
            <person name="Donnelly M.J."/>
            <person name="Kadowaki T."/>
            <person name="McGarry J.W."/>
            <person name="Darby A.C."/>
            <person name="Makepeace B.L."/>
        </authorList>
    </citation>
    <scope>NUCLEOTIDE SEQUENCE [LARGE SCALE GENOMIC DNA]</scope>
    <source>
        <strain evidence="15">UoL-WK</strain>
    </source>
</reference>
<dbReference type="PROSITE" id="PS50010">
    <property type="entry name" value="DH_2"/>
    <property type="match status" value="1"/>
</dbReference>
<proteinExistence type="predicted"/>
<dbReference type="InterPro" id="IPR011993">
    <property type="entry name" value="PH-like_dom_sf"/>
</dbReference>
<dbReference type="SMART" id="SM00027">
    <property type="entry name" value="EH"/>
    <property type="match status" value="2"/>
</dbReference>
<evidence type="ECO:0000259" key="13">
    <source>
        <dbReference type="PROSITE" id="PS50031"/>
    </source>
</evidence>
<dbReference type="Proteomes" id="UP000285301">
    <property type="component" value="Unassembled WGS sequence"/>
</dbReference>
<dbReference type="CDD" id="cd00052">
    <property type="entry name" value="EH"/>
    <property type="match status" value="2"/>
</dbReference>
<evidence type="ECO:0000256" key="8">
    <source>
        <dbReference type="SAM" id="MobiDB-lite"/>
    </source>
</evidence>
<dbReference type="PROSITE" id="PS50004">
    <property type="entry name" value="C2"/>
    <property type="match status" value="1"/>
</dbReference>
<feature type="domain" description="C2" evidence="11">
    <location>
        <begin position="1585"/>
        <end position="1725"/>
    </location>
</feature>
<evidence type="ECO:0000313" key="15">
    <source>
        <dbReference type="EMBL" id="RWS14578.1"/>
    </source>
</evidence>
<feature type="region of interest" description="Disordered" evidence="8">
    <location>
        <begin position="1109"/>
        <end position="1130"/>
    </location>
</feature>
<dbReference type="InterPro" id="IPR001452">
    <property type="entry name" value="SH3_domain"/>
</dbReference>
<evidence type="ECO:0000256" key="4">
    <source>
        <dbReference type="ARBA" id="ARBA00022583"/>
    </source>
</evidence>
<feature type="domain" description="SH3" evidence="9">
    <location>
        <begin position="1045"/>
        <end position="1109"/>
    </location>
</feature>
<dbReference type="InterPro" id="IPR035899">
    <property type="entry name" value="DBL_dom_sf"/>
</dbReference>
<dbReference type="Gene3D" id="2.60.40.150">
    <property type="entry name" value="C2 domain"/>
    <property type="match status" value="1"/>
</dbReference>
<dbReference type="CDD" id="cd11838">
    <property type="entry name" value="SH3_Intersectin_3"/>
    <property type="match status" value="1"/>
</dbReference>
<protein>
    <submittedName>
        <fullName evidence="15">Intersectin-2-like isoform X13</fullName>
    </submittedName>
</protein>
<dbReference type="GO" id="GO:0005509">
    <property type="term" value="F:calcium ion binding"/>
    <property type="evidence" value="ECO:0007669"/>
    <property type="project" value="InterPro"/>
</dbReference>
<evidence type="ECO:0000259" key="9">
    <source>
        <dbReference type="PROSITE" id="PS50002"/>
    </source>
</evidence>
<feature type="region of interest" description="Disordered" evidence="8">
    <location>
        <begin position="402"/>
        <end position="443"/>
    </location>
</feature>
<dbReference type="PRINTS" id="PR00452">
    <property type="entry name" value="SH3DOMAIN"/>
</dbReference>
<dbReference type="InterPro" id="IPR035892">
    <property type="entry name" value="C2_domain_sf"/>
</dbReference>
<feature type="domain" description="EH" evidence="13">
    <location>
        <begin position="15"/>
        <end position="96"/>
    </location>
</feature>
<evidence type="ECO:0000256" key="1">
    <source>
        <dbReference type="ARBA" id="ARBA00004496"/>
    </source>
</evidence>
<feature type="domain" description="EH" evidence="13">
    <location>
        <begin position="268"/>
        <end position="357"/>
    </location>
</feature>
<dbReference type="PANTHER" id="PTHR46006:SF6">
    <property type="entry name" value="INTERSECTIN-2 ISOFORM X1"/>
    <property type="match status" value="1"/>
</dbReference>
<dbReference type="SMART" id="SM00054">
    <property type="entry name" value="EFh"/>
    <property type="match status" value="2"/>
</dbReference>
<dbReference type="SUPFAM" id="SSF50044">
    <property type="entry name" value="SH3-domain"/>
    <property type="match status" value="5"/>
</dbReference>
<evidence type="ECO:0000256" key="7">
    <source>
        <dbReference type="SAM" id="Coils"/>
    </source>
</evidence>
<dbReference type="SUPFAM" id="SSF49562">
    <property type="entry name" value="C2 domain (Calcium/lipid-binding domain, CaLB)"/>
    <property type="match status" value="1"/>
</dbReference>
<dbReference type="PROSITE" id="PS50003">
    <property type="entry name" value="PH_DOMAIN"/>
    <property type="match status" value="1"/>
</dbReference>
<dbReference type="OrthoDB" id="207120at2759"/>
<dbReference type="SMART" id="SM00239">
    <property type="entry name" value="C2"/>
    <property type="match status" value="1"/>
</dbReference>
<dbReference type="Pfam" id="PF00018">
    <property type="entry name" value="SH3_1"/>
    <property type="match status" value="3"/>
</dbReference>
<feature type="domain" description="SH3" evidence="9">
    <location>
        <begin position="897"/>
        <end position="956"/>
    </location>
</feature>
<evidence type="ECO:0000256" key="6">
    <source>
        <dbReference type="PROSITE-ProRule" id="PRU00192"/>
    </source>
</evidence>
<comment type="caution">
    <text evidence="15">The sequence shown here is derived from an EMBL/GenBank/DDBJ whole genome shotgun (WGS) entry which is preliminary data.</text>
</comment>
<evidence type="ECO:0000259" key="12">
    <source>
        <dbReference type="PROSITE" id="PS50010"/>
    </source>
</evidence>
<sequence length="1749" mass="197263">MLGAQKDPYFITPDQKSKYESQFFRLQPINGLITGEQAKGLFLKSGLPPQILAKIWELADVDADGRMDVNEFCIALHLIALKLKGIDPPNTLPQSLRVLVEPPRFDAFGLSSTASVPLSTMGMSTIPSMPGVASSIPGVVSSMPGVVSSMPGVVSSMPGVISSMPHVPPSVPPPIPAFPAGIDSHLVTSPVPPGRPPPPRTFDNQPSVVPSSLALNTATNTTMSTTSHQAIPVSIAMDSSKLQRAGSITSGDYPASMMLTEWAIPQPSKLKYTQMFNTHDRTRTGFLTGPQARNILLQSGLPQQTLAQIWNLSDIDADGRLTCEEFVLAMHLIDNVKAGDTLPVTLPPDLIPPSLRRKRSLSGAGVVVPTSGALVGDLMGPVTEEVTLTAAGSKMSVNTFEDKRRENFEKGQAELDRRRQLLLDQQRREQQERERKEREEAEKREKIRLEQEMRRQQELEKQLQRQKEIEAEKEEQRRKLLEQREAARREMERQRMLEWENQRKQELQSQKQRLLESISQLKSKKTSLIIEVEKVNNQWSQVQEHVEETRKKVTDSKSEIDKMRVERDSKLKEINFLKTQMKTLQDRQLLIEQDKLNLTSQLKNVNINAVQGVTDSTQFALQAKQLNINQLKSQLEEIEKERKHKLEDIENSNSQLKEIMNAYNAIVCKTKELQEIYNRKREEAQKLKEKTQQTVTQNQDFDAGWADSSGWVEEKTGNGIQYRAIFAFEARNHDELSVDVNDIVTVIPDPTAESGWVKGTCKGQTGWLPEAYLELLDETIGTKTTFETTTEVKNGFDETNAFADNKDAFKPSKDSSFVAPTPKPTIKDSVSATGIITAVALYPWKAKEDNHLSFNKGDTILVKEQQDMWWCGEINGKSGWFPKSYVKPLSASGEKEPEPEYYISLYPFETQEPGDLAFDAGELITVVKKDGDWWTGEIGSERYGIFPSNYVREAHPEEVPKPTEPIPPTSAPAAPTATVAYDVSVVHFFIVHSPLYDLSKSCFFTYAYQTNQKKEPETAPPQPGSVEASPIRSVDSPKLKKAKLKKPEVVKVIAAYKASGPEQLNLEKGQLIQVRKKNSSGWWEGEIQIKGKKRQIGWFPASYVKSLTPGGSGSGGSSARSTPDPTKSESVESDKVIALYSFKAQHDDEISFEADDVIKVLSKDDAVWWKGQLLSTGAIGLFPSNHVQPYKEKRFSNVSYSSMNGYQLDLSPRTVRRLNHIQELIATEESYVNDMEMVNHAFRTPLIESGVITRQEFDSIFLNWNEIIKCNKKFLKALKSFKRKSNGNVELSGEISHILCEHLSQMESVYTKFCSKQLSSAQLLQMKFENDANFNEIAKRCTFDFRTNSYGLPLSTYLMKPMQRITKYPLLIKKILENTNEDDKDYENCKSALFYAQKLCDNVNEACRNQENEERLGWIQNHVKFDGLDERIVLNSETNFMGARRLLFYGYLIKVNSNKELLGFLFNDFLLLCEPLGKEIGKVNNLFASDKVLMSKYSMYKKPFLLDDIEQVSCNSDSSSISLHSSNSSSVAPIENYLSNENPSVFVLGVKSLSRTLILKATSSNEKLAWVKNLSEAKSRYCDAQMIKNRFYTRVNSDAGIGRLFVTVVDAVQLTSKNCVLNTFCIVSIGLRNKDQQSHRSVHLTKVVRCFPLSPIPADTQQRTFNAKWNDSMQFFLGNNSLENYCLIISCYEKNYFSPNRLIGKMELNLREIDEEIRQLPAGPLNKAYSMSGERVIYLKLDLKIFNEQ</sequence>